<keyword evidence="7" id="KW-1015">Disulfide bond</keyword>
<sequence length="537" mass="58511">MMGTYTARSLLCLLTLLLLCAYSAAPSASAAPIGVPNLQQCELASDTSVTGTPTTLQFNCCLPITQNVISFSFNKYKTQKRVRQAAHTVREDYIATYTRAYELMKALPDDDPRSFYTQANIHCAFCNGAYRQAGNSSVPLQVHFSWLFLSWHRWYLYWHERILQSLLGDPSFSLVFWNWDDQRDGGNVMPAMFARNGTALYDEKRNPANMPPAIVKLRPGTTGNNSVIINQNLNDMYQNVVTASSAELFHGGAYRTGTDLSNSTVILAPLGGSIENGVHNGVHFWTGNPALPLIQDMGTFTTASRDPIFYAHHSNVDRLWDKWKYGLPGGQRSDHTDADFFNAEFYFYDETATLVKVNVRDSLDNSKLGISYPSVAADELWVDYSPVASTNGSAVAAALAAGVPSVGASPQNGTIALGARLAAIVKAPAASSSSSSKAEVLTIQGLQVTRDSFVSLNAFVNLPFANVSTATSSAEYVGTFNIVPSASKYRKLTANVKFEIGDNLQRVGIQNEPEVVITLTVSGTQPVTIQGLLIEFE</sequence>
<evidence type="ECO:0000256" key="1">
    <source>
        <dbReference type="ARBA" id="ARBA00001973"/>
    </source>
</evidence>
<dbReference type="InterPro" id="IPR022739">
    <property type="entry name" value="Polyphenol_oxidase_cen"/>
</dbReference>
<dbReference type="Pfam" id="PF12142">
    <property type="entry name" value="PPO1_DWL"/>
    <property type="match status" value="1"/>
</dbReference>
<evidence type="ECO:0000256" key="8">
    <source>
        <dbReference type="SAM" id="SignalP"/>
    </source>
</evidence>
<evidence type="ECO:0000259" key="9">
    <source>
        <dbReference type="PROSITE" id="PS00497"/>
    </source>
</evidence>
<keyword evidence="12" id="KW-1185">Reference proteome</keyword>
<evidence type="ECO:0000256" key="5">
    <source>
        <dbReference type="ARBA" id="ARBA00023002"/>
    </source>
</evidence>
<dbReference type="InterPro" id="IPR022740">
    <property type="entry name" value="Polyphenol_oxidase_C"/>
</dbReference>
<keyword evidence="8" id="KW-0732">Signal</keyword>
<evidence type="ECO:0000256" key="4">
    <source>
        <dbReference type="ARBA" id="ARBA00022784"/>
    </source>
</evidence>
<feature type="domain" description="Tyrosinase copper-binding" evidence="10">
    <location>
        <begin position="306"/>
        <end position="317"/>
    </location>
</feature>
<dbReference type="AlphaFoldDB" id="A0A9D4V2P6"/>
<dbReference type="InterPro" id="IPR002227">
    <property type="entry name" value="Tyrosinase_Cu-bd"/>
</dbReference>
<dbReference type="Gene3D" id="1.10.1280.10">
    <property type="entry name" value="Di-copper center containing domain from catechol oxidase"/>
    <property type="match status" value="1"/>
</dbReference>
<keyword evidence="4" id="KW-0883">Thioether bond</keyword>
<dbReference type="PROSITE" id="PS00498">
    <property type="entry name" value="TYROSINASE_2"/>
    <property type="match status" value="1"/>
</dbReference>
<keyword evidence="3" id="KW-0479">Metal-binding</keyword>
<evidence type="ECO:0000256" key="3">
    <source>
        <dbReference type="ARBA" id="ARBA00022723"/>
    </source>
</evidence>
<accession>A0A9D4V2P6</accession>
<comment type="cofactor">
    <cofactor evidence="1">
        <name>Cu(2+)</name>
        <dbReference type="ChEBI" id="CHEBI:29036"/>
    </cofactor>
</comment>
<comment type="caution">
    <text evidence="11">The sequence shown here is derived from an EMBL/GenBank/DDBJ whole genome shotgun (WGS) entry which is preliminary data.</text>
</comment>
<evidence type="ECO:0000256" key="7">
    <source>
        <dbReference type="ARBA" id="ARBA00023157"/>
    </source>
</evidence>
<dbReference type="Pfam" id="PF00264">
    <property type="entry name" value="Tyrosinase"/>
    <property type="match status" value="1"/>
</dbReference>
<dbReference type="InterPro" id="IPR008922">
    <property type="entry name" value="Di-copper_centre_dom_sf"/>
</dbReference>
<feature type="domain" description="Tyrosinase copper-binding" evidence="9">
    <location>
        <begin position="143"/>
        <end position="160"/>
    </location>
</feature>
<dbReference type="Pfam" id="PF12143">
    <property type="entry name" value="PPO1_KFDV"/>
    <property type="match status" value="1"/>
</dbReference>
<dbReference type="PROSITE" id="PS00497">
    <property type="entry name" value="TYROSINASE_1"/>
    <property type="match status" value="1"/>
</dbReference>
<evidence type="ECO:0000313" key="11">
    <source>
        <dbReference type="EMBL" id="KAI5078568.1"/>
    </source>
</evidence>
<protein>
    <recommendedName>
        <fullName evidence="9 10">Tyrosinase copper-binding domain-containing protein</fullName>
    </recommendedName>
</protein>
<dbReference type="GO" id="GO:0046872">
    <property type="term" value="F:metal ion binding"/>
    <property type="evidence" value="ECO:0007669"/>
    <property type="project" value="UniProtKB-KW"/>
</dbReference>
<dbReference type="PRINTS" id="PR00092">
    <property type="entry name" value="TYROSINASE"/>
</dbReference>
<evidence type="ECO:0000256" key="6">
    <source>
        <dbReference type="ARBA" id="ARBA00023008"/>
    </source>
</evidence>
<keyword evidence="5" id="KW-0560">Oxidoreductase</keyword>
<dbReference type="SUPFAM" id="SSF48056">
    <property type="entry name" value="Di-copper centre-containing domain"/>
    <property type="match status" value="1"/>
</dbReference>
<dbReference type="Proteomes" id="UP000886520">
    <property type="component" value="Chromosome 6"/>
</dbReference>
<name>A0A9D4V2P6_ADICA</name>
<proteinExistence type="inferred from homology"/>
<keyword evidence="6" id="KW-0186">Copper</keyword>
<evidence type="ECO:0000256" key="2">
    <source>
        <dbReference type="ARBA" id="ARBA00009928"/>
    </source>
</evidence>
<dbReference type="PANTHER" id="PTHR11474">
    <property type="entry name" value="TYROSINASE FAMILY MEMBER"/>
    <property type="match status" value="1"/>
</dbReference>
<dbReference type="InterPro" id="IPR050316">
    <property type="entry name" value="Tyrosinase/Hemocyanin"/>
</dbReference>
<reference evidence="11" key="1">
    <citation type="submission" date="2021-01" db="EMBL/GenBank/DDBJ databases">
        <title>Adiantum capillus-veneris genome.</title>
        <authorList>
            <person name="Fang Y."/>
            <person name="Liao Q."/>
        </authorList>
    </citation>
    <scope>NUCLEOTIDE SEQUENCE</scope>
    <source>
        <strain evidence="11">H3</strain>
        <tissue evidence="11">Leaf</tissue>
    </source>
</reference>
<feature type="signal peptide" evidence="8">
    <location>
        <begin position="1"/>
        <end position="30"/>
    </location>
</feature>
<feature type="chain" id="PRO_5039017899" description="Tyrosinase copper-binding domain-containing protein" evidence="8">
    <location>
        <begin position="31"/>
        <end position="537"/>
    </location>
</feature>
<dbReference type="OrthoDB" id="6132182at2759"/>
<dbReference type="PANTHER" id="PTHR11474:SF76">
    <property type="entry name" value="SHKT DOMAIN-CONTAINING PROTEIN"/>
    <property type="match status" value="1"/>
</dbReference>
<dbReference type="PROSITE" id="PS00210">
    <property type="entry name" value="HEMOCYANIN_2"/>
    <property type="match status" value="1"/>
</dbReference>
<dbReference type="EMBL" id="JABFUD020000006">
    <property type="protein sequence ID" value="KAI5078568.1"/>
    <property type="molecule type" value="Genomic_DNA"/>
</dbReference>
<organism evidence="11 12">
    <name type="scientific">Adiantum capillus-veneris</name>
    <name type="common">Maidenhair fern</name>
    <dbReference type="NCBI Taxonomy" id="13818"/>
    <lineage>
        <taxon>Eukaryota</taxon>
        <taxon>Viridiplantae</taxon>
        <taxon>Streptophyta</taxon>
        <taxon>Embryophyta</taxon>
        <taxon>Tracheophyta</taxon>
        <taxon>Polypodiopsida</taxon>
        <taxon>Polypodiidae</taxon>
        <taxon>Polypodiales</taxon>
        <taxon>Pteridineae</taxon>
        <taxon>Pteridaceae</taxon>
        <taxon>Vittarioideae</taxon>
        <taxon>Adiantum</taxon>
    </lineage>
</organism>
<comment type="similarity">
    <text evidence="2">Belongs to the tyrosinase family.</text>
</comment>
<evidence type="ECO:0000313" key="12">
    <source>
        <dbReference type="Proteomes" id="UP000886520"/>
    </source>
</evidence>
<gene>
    <name evidence="11" type="ORF">GOP47_0006239</name>
</gene>
<evidence type="ECO:0000259" key="10">
    <source>
        <dbReference type="PROSITE" id="PS00498"/>
    </source>
</evidence>
<dbReference type="GO" id="GO:0004097">
    <property type="term" value="F:catechol oxidase activity"/>
    <property type="evidence" value="ECO:0007669"/>
    <property type="project" value="InterPro"/>
</dbReference>
<dbReference type="InterPro" id="IPR013788">
    <property type="entry name" value="Hemocyanin/hexamerin"/>
</dbReference>